<dbReference type="InterPro" id="IPR029058">
    <property type="entry name" value="AB_hydrolase_fold"/>
</dbReference>
<dbReference type="GO" id="GO:0016020">
    <property type="term" value="C:membrane"/>
    <property type="evidence" value="ECO:0007669"/>
    <property type="project" value="TreeGrafter"/>
</dbReference>
<accession>A0A0A8UR49</accession>
<keyword evidence="2" id="KW-0378">Hydrolase</keyword>
<dbReference type="PANTHER" id="PTHR43798:SF27">
    <property type="entry name" value="HYDROLASE ALPHA_BETA HYDROLASE FOLD FAMILY"/>
    <property type="match status" value="1"/>
</dbReference>
<keyword evidence="2" id="KW-0645">Protease</keyword>
<sequence length="135" mass="15036">MLPGGPGANHSQSKDYECLRTAGNIVFIDPRGCGLSSKHDPSFYTMENYIEDVDALRKYLNLEQITLLGKSYGAMCALGYTLSYPEHVSSLVLAAGSPSYKNIETARLNVEKRGTLEQQKICEQLWEGSFKNHEE</sequence>
<name>A0A0A8UR49_LEGHA</name>
<dbReference type="Gene3D" id="3.40.50.1820">
    <property type="entry name" value="alpha/beta hydrolase"/>
    <property type="match status" value="1"/>
</dbReference>
<evidence type="ECO:0000313" key="2">
    <source>
        <dbReference type="EMBL" id="CEK09239.1"/>
    </source>
</evidence>
<dbReference type="EMBL" id="LN681225">
    <property type="protein sequence ID" value="CEK09239.1"/>
    <property type="molecule type" value="Genomic_DNA"/>
</dbReference>
<dbReference type="PATRIC" id="fig|449.7.peg.1904"/>
<dbReference type="GO" id="GO:0004177">
    <property type="term" value="F:aminopeptidase activity"/>
    <property type="evidence" value="ECO:0007669"/>
    <property type="project" value="UniProtKB-KW"/>
</dbReference>
<keyword evidence="2" id="KW-0031">Aminopeptidase</keyword>
<dbReference type="InterPro" id="IPR000073">
    <property type="entry name" value="AB_hydrolase_1"/>
</dbReference>
<dbReference type="Proteomes" id="UP000032803">
    <property type="component" value="Chromosome I"/>
</dbReference>
<dbReference type="KEGG" id="lha:LHA_0120"/>
<feature type="domain" description="AB hydrolase-1" evidence="1">
    <location>
        <begin position="2"/>
        <end position="107"/>
    </location>
</feature>
<dbReference type="EC" id="3.4.11.5" evidence="2"/>
<dbReference type="SUPFAM" id="SSF53474">
    <property type="entry name" value="alpha/beta-Hydrolases"/>
    <property type="match status" value="1"/>
</dbReference>
<evidence type="ECO:0000259" key="1">
    <source>
        <dbReference type="Pfam" id="PF00561"/>
    </source>
</evidence>
<proteinExistence type="predicted"/>
<dbReference type="InterPro" id="IPR050266">
    <property type="entry name" value="AB_hydrolase_sf"/>
</dbReference>
<keyword evidence="3" id="KW-1185">Reference proteome</keyword>
<dbReference type="STRING" id="449.LHA_0120"/>
<dbReference type="HOGENOM" id="CLU_1883170_0_0_6"/>
<evidence type="ECO:0000313" key="3">
    <source>
        <dbReference type="Proteomes" id="UP000032803"/>
    </source>
</evidence>
<dbReference type="AlphaFoldDB" id="A0A0A8UR49"/>
<reference evidence="3" key="1">
    <citation type="submission" date="2014-09" db="EMBL/GenBank/DDBJ databases">
        <authorList>
            <person name="Gomez-Valero L."/>
        </authorList>
    </citation>
    <scope>NUCLEOTIDE SEQUENCE [LARGE SCALE GENOMIC DNA]</scope>
    <source>
        <strain evidence="3">ATCC35250</strain>
    </source>
</reference>
<dbReference type="PANTHER" id="PTHR43798">
    <property type="entry name" value="MONOACYLGLYCEROL LIPASE"/>
    <property type="match status" value="1"/>
</dbReference>
<organism evidence="2 3">
    <name type="scientific">Legionella hackeliae</name>
    <dbReference type="NCBI Taxonomy" id="449"/>
    <lineage>
        <taxon>Bacteria</taxon>
        <taxon>Pseudomonadati</taxon>
        <taxon>Pseudomonadota</taxon>
        <taxon>Gammaproteobacteria</taxon>
        <taxon>Legionellales</taxon>
        <taxon>Legionellaceae</taxon>
        <taxon>Legionella</taxon>
    </lineage>
</organism>
<gene>
    <name evidence="2" type="ORF">LHA_0120</name>
</gene>
<dbReference type="Pfam" id="PF00561">
    <property type="entry name" value="Abhydrolase_1"/>
    <property type="match status" value="1"/>
</dbReference>
<protein>
    <submittedName>
        <fullName evidence="2">Prolyl aminopeptidase</fullName>
        <ecNumber evidence="2">3.4.11.5</ecNumber>
    </submittedName>
</protein>